<gene>
    <name evidence="2" type="ORF">GCK72_018585</name>
</gene>
<dbReference type="EMBL" id="WUAV01000005">
    <property type="protein sequence ID" value="KAF1752031.1"/>
    <property type="molecule type" value="Genomic_DNA"/>
</dbReference>
<evidence type="ECO:0000313" key="3">
    <source>
        <dbReference type="Proteomes" id="UP000483820"/>
    </source>
</evidence>
<dbReference type="InterPro" id="IPR055119">
    <property type="entry name" value="Mig18_Fn1"/>
</dbReference>
<dbReference type="KEGG" id="crq:GCK72_018585"/>
<dbReference type="Pfam" id="PF23003">
    <property type="entry name" value="Fn1_2"/>
    <property type="match status" value="2"/>
</dbReference>
<evidence type="ECO:0000313" key="2">
    <source>
        <dbReference type="EMBL" id="KAF1752031.1"/>
    </source>
</evidence>
<evidence type="ECO:0000259" key="1">
    <source>
        <dbReference type="Pfam" id="PF23003"/>
    </source>
</evidence>
<protein>
    <recommendedName>
        <fullName evidence="1">Abnormal cell migration protein 18-like fibronectin type I domain-containing protein</fullName>
    </recommendedName>
</protein>
<name>A0A6A5GBD1_CAERE</name>
<accession>A0A6A5GBD1</accession>
<dbReference type="InterPro" id="IPR040282">
    <property type="entry name" value="Mig-18-like"/>
</dbReference>
<sequence>MDSLYPSTFLSLLPVIIFSIDNIKIAATFCLTSSSHDDVIKSFAASPEKLRPLFFVSVVFVISDDQGQMLLQLLPLLILLTTSDFVNGCVYKGEKYKSGDTWVARSTFVLRCEITKNGWKTTVVGCRTEEGVQVLPGQTVHERNTKYECIKEKDGTVEIRRTLNIKRKKSCGDHSIGDSWVFEKSFMARCTEKGVQISDCISDSGIPVPLNGSLVLSGVKYDCVMDSNGKVSLHRDAAPQQNVAQRATTLSPVEILGPMFKNFGAMDVDDLLSSKPADPVQEVPAAEQMMESPETTCDFEGANRKAGDVWVSDGIFTKKCTDDGATVILNCIVDDKTIINVDTELTLGKKDKSNESTNRKIKLTMRLTSLVGILISNTAEYLRRENHDSPEIKDS</sequence>
<dbReference type="GeneID" id="9812433"/>
<dbReference type="PANTHER" id="PTHR35572">
    <property type="entry name" value="PROTEIN CBG04538-RELATED"/>
    <property type="match status" value="1"/>
</dbReference>
<dbReference type="Proteomes" id="UP000483820">
    <property type="component" value="Chromosome V"/>
</dbReference>
<dbReference type="CTD" id="9812433"/>
<feature type="domain" description="Abnormal cell migration protein 18-like fibronectin type I" evidence="1">
    <location>
        <begin position="174"/>
        <end position="230"/>
    </location>
</feature>
<dbReference type="AlphaFoldDB" id="A0A6A5GBD1"/>
<dbReference type="RefSeq" id="XP_053581549.1">
    <property type="nucleotide sequence ID" value="XM_053732636.1"/>
</dbReference>
<organism evidence="2 3">
    <name type="scientific">Caenorhabditis remanei</name>
    <name type="common">Caenorhabditis vulgaris</name>
    <dbReference type="NCBI Taxonomy" id="31234"/>
    <lineage>
        <taxon>Eukaryota</taxon>
        <taxon>Metazoa</taxon>
        <taxon>Ecdysozoa</taxon>
        <taxon>Nematoda</taxon>
        <taxon>Chromadorea</taxon>
        <taxon>Rhabditida</taxon>
        <taxon>Rhabditina</taxon>
        <taxon>Rhabditomorpha</taxon>
        <taxon>Rhabditoidea</taxon>
        <taxon>Rhabditidae</taxon>
        <taxon>Peloderinae</taxon>
        <taxon>Caenorhabditis</taxon>
    </lineage>
</organism>
<reference evidence="2 3" key="1">
    <citation type="submission" date="2019-12" db="EMBL/GenBank/DDBJ databases">
        <title>Chromosome-level assembly of the Caenorhabditis remanei genome.</title>
        <authorList>
            <person name="Teterina A.A."/>
            <person name="Willis J.H."/>
            <person name="Phillips P.C."/>
        </authorList>
    </citation>
    <scope>NUCLEOTIDE SEQUENCE [LARGE SCALE GENOMIC DNA]</scope>
    <source>
        <strain evidence="2 3">PX506</strain>
        <tissue evidence="2">Whole organism</tissue>
    </source>
</reference>
<dbReference type="PANTHER" id="PTHR35572:SF6">
    <property type="entry name" value="IG-LIKE DOMAIN-CONTAINING PROTEIN"/>
    <property type="match status" value="1"/>
</dbReference>
<comment type="caution">
    <text evidence="2">The sequence shown here is derived from an EMBL/GenBank/DDBJ whole genome shotgun (WGS) entry which is preliminary data.</text>
</comment>
<proteinExistence type="predicted"/>
<feature type="domain" description="Abnormal cell migration protein 18-like fibronectin type I" evidence="1">
    <location>
        <begin position="88"/>
        <end position="156"/>
    </location>
</feature>